<dbReference type="SUPFAM" id="SSF46626">
    <property type="entry name" value="Cytochrome c"/>
    <property type="match status" value="1"/>
</dbReference>
<organism evidence="7 8">
    <name type="scientific">Acidimangrovimonas pyrenivorans</name>
    <dbReference type="NCBI Taxonomy" id="2030798"/>
    <lineage>
        <taxon>Bacteria</taxon>
        <taxon>Pseudomonadati</taxon>
        <taxon>Pseudomonadota</taxon>
        <taxon>Alphaproteobacteria</taxon>
        <taxon>Rhodobacterales</taxon>
        <taxon>Paracoccaceae</taxon>
        <taxon>Acidimangrovimonas</taxon>
    </lineage>
</organism>
<name>A0ABV7AGT1_9RHOB</name>
<evidence type="ECO:0000313" key="7">
    <source>
        <dbReference type="EMBL" id="MFC2968095.1"/>
    </source>
</evidence>
<evidence type="ECO:0000256" key="4">
    <source>
        <dbReference type="PROSITE-ProRule" id="PRU00433"/>
    </source>
</evidence>
<comment type="caution">
    <text evidence="7">The sequence shown here is derived from an EMBL/GenBank/DDBJ whole genome shotgun (WGS) entry which is preliminary data.</text>
</comment>
<proteinExistence type="predicted"/>
<feature type="domain" description="Cytochrome c" evidence="6">
    <location>
        <begin position="44"/>
        <end position="130"/>
    </location>
</feature>
<evidence type="ECO:0000256" key="2">
    <source>
        <dbReference type="ARBA" id="ARBA00022723"/>
    </source>
</evidence>
<dbReference type="Gene3D" id="1.10.760.10">
    <property type="entry name" value="Cytochrome c-like domain"/>
    <property type="match status" value="1"/>
</dbReference>
<keyword evidence="3 4" id="KW-0408">Iron</keyword>
<evidence type="ECO:0000256" key="3">
    <source>
        <dbReference type="ARBA" id="ARBA00023004"/>
    </source>
</evidence>
<accession>A0ABV7AGT1</accession>
<dbReference type="InterPro" id="IPR009056">
    <property type="entry name" value="Cyt_c-like_dom"/>
</dbReference>
<feature type="chain" id="PRO_5047499360" evidence="5">
    <location>
        <begin position="25"/>
        <end position="151"/>
    </location>
</feature>
<dbReference type="Proteomes" id="UP001595443">
    <property type="component" value="Unassembled WGS sequence"/>
</dbReference>
<gene>
    <name evidence="7" type="ORF">ACFOES_08320</name>
</gene>
<keyword evidence="2 4" id="KW-0479">Metal-binding</keyword>
<dbReference type="RefSeq" id="WP_377832769.1">
    <property type="nucleotide sequence ID" value="NZ_JBHRSK010000004.1"/>
</dbReference>
<keyword evidence="8" id="KW-1185">Reference proteome</keyword>
<dbReference type="PROSITE" id="PS51007">
    <property type="entry name" value="CYTC"/>
    <property type="match status" value="1"/>
</dbReference>
<protein>
    <submittedName>
        <fullName evidence="7">C-type cytochrome</fullName>
    </submittedName>
</protein>
<evidence type="ECO:0000313" key="8">
    <source>
        <dbReference type="Proteomes" id="UP001595443"/>
    </source>
</evidence>
<reference evidence="8" key="1">
    <citation type="journal article" date="2019" name="Int. J. Syst. Evol. Microbiol.">
        <title>The Global Catalogue of Microorganisms (GCM) 10K type strain sequencing project: providing services to taxonomists for standard genome sequencing and annotation.</title>
        <authorList>
            <consortium name="The Broad Institute Genomics Platform"/>
            <consortium name="The Broad Institute Genome Sequencing Center for Infectious Disease"/>
            <person name="Wu L."/>
            <person name="Ma J."/>
        </authorList>
    </citation>
    <scope>NUCLEOTIDE SEQUENCE [LARGE SCALE GENOMIC DNA]</scope>
    <source>
        <strain evidence="8">KCTC 62192</strain>
    </source>
</reference>
<keyword evidence="1 4" id="KW-0349">Heme</keyword>
<dbReference type="EMBL" id="JBHRSK010000004">
    <property type="protein sequence ID" value="MFC2968095.1"/>
    <property type="molecule type" value="Genomic_DNA"/>
</dbReference>
<dbReference type="Pfam" id="PF00034">
    <property type="entry name" value="Cytochrom_C"/>
    <property type="match status" value="1"/>
</dbReference>
<feature type="signal peptide" evidence="5">
    <location>
        <begin position="1"/>
        <end position="24"/>
    </location>
</feature>
<evidence type="ECO:0000256" key="1">
    <source>
        <dbReference type="ARBA" id="ARBA00022617"/>
    </source>
</evidence>
<dbReference type="InterPro" id="IPR036909">
    <property type="entry name" value="Cyt_c-like_dom_sf"/>
</dbReference>
<sequence length="151" mass="16111">MQRFQIVSVAAMAASLMLVLPAGAQQSGTMQGSGMMGGLVMPRMDPVAGRHLFASKGCVVCHSINGVGGTDAPNLDASTMKMPMDPFDFAAKMWHGAPAMIAMQNNELGAQIQFTGQELADIIAFVHDPMEQKKFSEADIPESIKKHMEGD</sequence>
<evidence type="ECO:0000259" key="6">
    <source>
        <dbReference type="PROSITE" id="PS51007"/>
    </source>
</evidence>
<evidence type="ECO:0000256" key="5">
    <source>
        <dbReference type="SAM" id="SignalP"/>
    </source>
</evidence>
<keyword evidence="5" id="KW-0732">Signal</keyword>